<sequence length="442" mass="50935">MGRKAWQFASTLPAEKLSQILNPGIQPELLVEHAYNPIHRRHQYDPAGELTRTLDKLRGEIKYDYEANGQLRSRDTGKLVDSEEFRYDAAANRLNFNTSQFDHVKNNRIKQWRDQEYTYDAWGNLIEKRSGVSRLQTFSYDCENRLVKAETLVGGKLESTGAYRYDSLGRRVAKVSEVNGVTEQKHFLWQGLRMLREETPGQSSLYVYEPGSYAPLARVDQEEGGEQTLYYFHTDQIGTPLEMTDREGQIVWQATYKAWGAVERLDVNVVEQNLRFQGQYFDDETGLHYNTFRYYDPEVGRFITQDPIGLNGGDNLYRYVPNPTGWIDPWGWECWSTARRKYWKAEAQAPSQVYSPANLANMAEGKAPRMTVEVVNRKTLELSRKDIALELHHNDIPQRIGGSGVHETSNLLSLTPWEHEAVDSFRHVGSDLIRVVKGVDVW</sequence>
<keyword evidence="7" id="KW-0044">Antibiotic</keyword>
<comment type="similarity">
    <text evidence="1">Belongs to the colicin/pyosin nuclease family.</text>
</comment>
<dbReference type="SUPFAM" id="SSF54060">
    <property type="entry name" value="His-Me finger endonucleases"/>
    <property type="match status" value="1"/>
</dbReference>
<proteinExistence type="inferred from homology"/>
<feature type="domain" description="Teneurin-like YD-shell" evidence="9">
    <location>
        <begin position="55"/>
        <end position="306"/>
    </location>
</feature>
<reference evidence="10 11" key="1">
    <citation type="journal article" date="2018" name="Syst. Appl. Microbiol.">
        <title>Pseudomonas silesiensis sp. nov. strain A3T isolated from a biological pesticide sewage treatment plant and analysis of the complete genome sequence.</title>
        <authorList>
            <person name="Kaminski M.A."/>
            <person name="Furmanczyk E.M."/>
            <person name="Sobczak A."/>
            <person name="Dziembowski A."/>
            <person name="Lipinski L."/>
        </authorList>
    </citation>
    <scope>NUCLEOTIDE SEQUENCE [LARGE SCALE GENOMIC DNA]</scope>
    <source>
        <strain evidence="10 11">A3</strain>
    </source>
</reference>
<evidence type="ECO:0000256" key="2">
    <source>
        <dbReference type="ARBA" id="ARBA00022529"/>
    </source>
</evidence>
<evidence type="ECO:0000256" key="7">
    <source>
        <dbReference type="ARBA" id="ARBA00023022"/>
    </source>
</evidence>
<evidence type="ECO:0000256" key="5">
    <source>
        <dbReference type="ARBA" id="ARBA00022759"/>
    </source>
</evidence>
<dbReference type="Pfam" id="PF25023">
    <property type="entry name" value="TEN_YD-shell"/>
    <property type="match status" value="1"/>
</dbReference>
<dbReference type="AlphaFoldDB" id="A0A191Z2S3"/>
<keyword evidence="5" id="KW-0255">Endonuclease</keyword>
<name>A0A191Z2S3_9PSED</name>
<evidence type="ECO:0000313" key="11">
    <source>
        <dbReference type="Proteomes" id="UP000078354"/>
    </source>
</evidence>
<evidence type="ECO:0000313" key="10">
    <source>
        <dbReference type="EMBL" id="ANJ59324.1"/>
    </source>
</evidence>
<keyword evidence="2" id="KW-0929">Antimicrobial</keyword>
<keyword evidence="6" id="KW-0378">Hydrolase</keyword>
<accession>A0A191Z2S3</accession>
<dbReference type="Gene3D" id="3.90.540.10">
    <property type="entry name" value="Colicin/pyocin, DNase domain"/>
    <property type="match status" value="1"/>
</dbReference>
<dbReference type="PRINTS" id="PR00394">
    <property type="entry name" value="RHSPROTEIN"/>
</dbReference>
<keyword evidence="11" id="KW-1185">Reference proteome</keyword>
<evidence type="ECO:0000256" key="3">
    <source>
        <dbReference type="ARBA" id="ARBA00022722"/>
    </source>
</evidence>
<dbReference type="InterPro" id="IPR022385">
    <property type="entry name" value="Rhs_assc_core"/>
</dbReference>
<evidence type="ECO:0000256" key="6">
    <source>
        <dbReference type="ARBA" id="ARBA00022801"/>
    </source>
</evidence>
<dbReference type="Gene3D" id="2.180.10.10">
    <property type="entry name" value="RHS repeat-associated core"/>
    <property type="match status" value="1"/>
</dbReference>
<keyword evidence="3" id="KW-0540">Nuclease</keyword>
<dbReference type="NCBIfam" id="TIGR01643">
    <property type="entry name" value="YD_repeat_2x"/>
    <property type="match status" value="1"/>
</dbReference>
<dbReference type="GO" id="GO:0031640">
    <property type="term" value="P:killing of cells of another organism"/>
    <property type="evidence" value="ECO:0007669"/>
    <property type="project" value="UniProtKB-KW"/>
</dbReference>
<dbReference type="Proteomes" id="UP000078354">
    <property type="component" value="Chromosome"/>
</dbReference>
<evidence type="ECO:0000256" key="1">
    <source>
        <dbReference type="ARBA" id="ARBA00006811"/>
    </source>
</evidence>
<dbReference type="GO" id="GO:0004519">
    <property type="term" value="F:endonuclease activity"/>
    <property type="evidence" value="ECO:0007669"/>
    <property type="project" value="UniProtKB-KW"/>
</dbReference>
<keyword evidence="4" id="KW-0677">Repeat</keyword>
<dbReference type="InterPro" id="IPR037146">
    <property type="entry name" value="Colicin/pyocin_DNase_dom_sf"/>
</dbReference>
<dbReference type="NCBIfam" id="TIGR03696">
    <property type="entry name" value="Rhs_assc_core"/>
    <property type="match status" value="1"/>
</dbReference>
<evidence type="ECO:0000256" key="4">
    <source>
        <dbReference type="ARBA" id="ARBA00022737"/>
    </source>
</evidence>
<dbReference type="InterPro" id="IPR056823">
    <property type="entry name" value="TEN-like_YD-shell"/>
</dbReference>
<dbReference type="STRING" id="1853130.PMA3_11400"/>
<dbReference type="PANTHER" id="PTHR32305">
    <property type="match status" value="1"/>
</dbReference>
<dbReference type="InterPro" id="IPR050708">
    <property type="entry name" value="T6SS_VgrG/RHS"/>
</dbReference>
<keyword evidence="8" id="KW-0078">Bacteriocin</keyword>
<dbReference type="KEGG" id="psil:PMA3_11400"/>
<protein>
    <submittedName>
        <fullName evidence="10">Type IV secretion protein Rhs</fullName>
    </submittedName>
</protein>
<dbReference type="InterPro" id="IPR044925">
    <property type="entry name" value="His-Me_finger_sf"/>
</dbReference>
<evidence type="ECO:0000256" key="8">
    <source>
        <dbReference type="ARBA" id="ARBA00023048"/>
    </source>
</evidence>
<organism evidence="10 11">
    <name type="scientific">Pseudomonas silesiensis</name>
    <dbReference type="NCBI Taxonomy" id="1853130"/>
    <lineage>
        <taxon>Bacteria</taxon>
        <taxon>Pseudomonadati</taxon>
        <taxon>Pseudomonadota</taxon>
        <taxon>Gammaproteobacteria</taxon>
        <taxon>Pseudomonadales</taxon>
        <taxon>Pseudomonadaceae</taxon>
        <taxon>Pseudomonas</taxon>
    </lineage>
</organism>
<dbReference type="GO" id="GO:0016787">
    <property type="term" value="F:hydrolase activity"/>
    <property type="evidence" value="ECO:0007669"/>
    <property type="project" value="UniProtKB-KW"/>
</dbReference>
<dbReference type="EMBL" id="CP014870">
    <property type="protein sequence ID" value="ANJ59324.1"/>
    <property type="molecule type" value="Genomic_DNA"/>
</dbReference>
<dbReference type="PANTHER" id="PTHR32305:SF15">
    <property type="entry name" value="PROTEIN RHSA-RELATED"/>
    <property type="match status" value="1"/>
</dbReference>
<dbReference type="GO" id="GO:0042742">
    <property type="term" value="P:defense response to bacterium"/>
    <property type="evidence" value="ECO:0007669"/>
    <property type="project" value="UniProtKB-KW"/>
</dbReference>
<evidence type="ECO:0000259" key="9">
    <source>
        <dbReference type="Pfam" id="PF25023"/>
    </source>
</evidence>
<gene>
    <name evidence="10" type="ORF">PMA3_11400</name>
</gene>
<dbReference type="InterPro" id="IPR006530">
    <property type="entry name" value="YD"/>
</dbReference>